<protein>
    <submittedName>
        <fullName evidence="2">Uncharacterized protein</fullName>
    </submittedName>
</protein>
<dbReference type="AlphaFoldDB" id="A0A2T8I9U4"/>
<feature type="compositionally biased region" description="Low complexity" evidence="1">
    <location>
        <begin position="80"/>
        <end position="98"/>
    </location>
</feature>
<dbReference type="EMBL" id="CM008053">
    <property type="protein sequence ID" value="PVH34442.1"/>
    <property type="molecule type" value="Genomic_DNA"/>
</dbReference>
<accession>A0A2T8I9U4</accession>
<dbReference type="Proteomes" id="UP000243499">
    <property type="component" value="Chromosome 8"/>
</dbReference>
<gene>
    <name evidence="2" type="ORF">PAHAL_8G218900</name>
</gene>
<organism evidence="2">
    <name type="scientific">Panicum hallii</name>
    <dbReference type="NCBI Taxonomy" id="206008"/>
    <lineage>
        <taxon>Eukaryota</taxon>
        <taxon>Viridiplantae</taxon>
        <taxon>Streptophyta</taxon>
        <taxon>Embryophyta</taxon>
        <taxon>Tracheophyta</taxon>
        <taxon>Spermatophyta</taxon>
        <taxon>Magnoliopsida</taxon>
        <taxon>Liliopsida</taxon>
        <taxon>Poales</taxon>
        <taxon>Poaceae</taxon>
        <taxon>PACMAD clade</taxon>
        <taxon>Panicoideae</taxon>
        <taxon>Panicodae</taxon>
        <taxon>Paniceae</taxon>
        <taxon>Panicinae</taxon>
        <taxon>Panicum</taxon>
        <taxon>Panicum sect. Panicum</taxon>
    </lineage>
</organism>
<feature type="compositionally biased region" description="Polar residues" evidence="1">
    <location>
        <begin position="68"/>
        <end position="79"/>
    </location>
</feature>
<name>A0A2T8I9U4_9POAL</name>
<feature type="region of interest" description="Disordered" evidence="1">
    <location>
        <begin position="40"/>
        <end position="171"/>
    </location>
</feature>
<proteinExistence type="predicted"/>
<sequence>MQEIGWVGLGEFRSSNVKLSDFTLQSSLICTAADQAARFSPRHHASKSSCPPPSSPLQPSSARAQRYGRTTRQLSSPPQTGRHPATATATPRARAGPPSAKGAGGDTGRLPQLARTHAGAHMRRAGGRRDRRECAPHPPPPRGRSKVAVAAGQQSRTNRLGWLQGRARAGR</sequence>
<evidence type="ECO:0000313" key="2">
    <source>
        <dbReference type="EMBL" id="PVH34442.1"/>
    </source>
</evidence>
<dbReference type="Gramene" id="PVH34442">
    <property type="protein sequence ID" value="PVH34442"/>
    <property type="gene ID" value="PAHAL_8G218900"/>
</dbReference>
<evidence type="ECO:0000256" key="1">
    <source>
        <dbReference type="SAM" id="MobiDB-lite"/>
    </source>
</evidence>
<reference evidence="2" key="1">
    <citation type="submission" date="2018-04" db="EMBL/GenBank/DDBJ databases">
        <title>WGS assembly of Panicum hallii.</title>
        <authorList>
            <person name="Lovell J."/>
            <person name="Jenkins J."/>
            <person name="Lowry D."/>
            <person name="Mamidi S."/>
            <person name="Sreedasyam A."/>
            <person name="Weng X."/>
            <person name="Barry K."/>
            <person name="Bonette J."/>
            <person name="Campitelli B."/>
            <person name="Daum C."/>
            <person name="Gordon S."/>
            <person name="Gould B."/>
            <person name="Lipzen A."/>
            <person name="Macqueen A."/>
            <person name="Palacio-Mejia J."/>
            <person name="Plott C."/>
            <person name="Shakirov E."/>
            <person name="Shu S."/>
            <person name="Yoshinaga Y."/>
            <person name="Zane M."/>
            <person name="Rokhsar D."/>
            <person name="Grimwood J."/>
            <person name="Schmutz J."/>
            <person name="Juenger T."/>
        </authorList>
    </citation>
    <scope>NUCLEOTIDE SEQUENCE [LARGE SCALE GENOMIC DNA]</scope>
    <source>
        <strain evidence="2">FIL2</strain>
    </source>
</reference>